<proteinExistence type="inferred from homology"/>
<keyword evidence="3 10" id="KW-0819">tRNA processing</keyword>
<evidence type="ECO:0000256" key="2">
    <source>
        <dbReference type="ARBA" id="ARBA00022490"/>
    </source>
</evidence>
<dbReference type="HAMAP" id="MF_00379">
    <property type="entry name" value="GTPase_MnmE"/>
    <property type="match status" value="1"/>
</dbReference>
<feature type="binding site" evidence="10">
    <location>
        <position position="252"/>
    </location>
    <ligand>
        <name>K(+)</name>
        <dbReference type="ChEBI" id="CHEBI:29103"/>
    </ligand>
</feature>
<comment type="similarity">
    <text evidence="1 10 11">Belongs to the TRAFAC class TrmE-Era-EngA-EngB-Septin-like GTPase superfamily. TrmE GTPase family.</text>
</comment>
<keyword evidence="14" id="KW-1185">Reference proteome</keyword>
<feature type="binding site" evidence="10">
    <location>
        <position position="228"/>
    </location>
    <ligand>
        <name>K(+)</name>
        <dbReference type="ChEBI" id="CHEBI:29103"/>
    </ligand>
</feature>
<dbReference type="InterPro" id="IPR031168">
    <property type="entry name" value="G_TrmE"/>
</dbReference>
<evidence type="ECO:0000313" key="13">
    <source>
        <dbReference type="EMBL" id="OLR56062.1"/>
    </source>
</evidence>
<evidence type="ECO:0000313" key="14">
    <source>
        <dbReference type="Proteomes" id="UP000187404"/>
    </source>
</evidence>
<evidence type="ECO:0000256" key="6">
    <source>
        <dbReference type="ARBA" id="ARBA00022801"/>
    </source>
</evidence>
<feature type="binding site" evidence="10">
    <location>
        <position position="247"/>
    </location>
    <ligand>
        <name>K(+)</name>
        <dbReference type="ChEBI" id="CHEBI:29103"/>
    </ligand>
</feature>
<dbReference type="Pfam" id="PF10396">
    <property type="entry name" value="TrmE_N"/>
    <property type="match status" value="1"/>
</dbReference>
<evidence type="ECO:0000259" key="12">
    <source>
        <dbReference type="PROSITE" id="PS51709"/>
    </source>
</evidence>
<dbReference type="GO" id="GO:0030488">
    <property type="term" value="P:tRNA methylation"/>
    <property type="evidence" value="ECO:0007669"/>
    <property type="project" value="TreeGrafter"/>
</dbReference>
<dbReference type="InterPro" id="IPR025867">
    <property type="entry name" value="MnmE_helical"/>
</dbReference>
<feature type="binding site" evidence="10">
    <location>
        <begin position="332"/>
        <end position="335"/>
    </location>
    <ligand>
        <name>GTP</name>
        <dbReference type="ChEBI" id="CHEBI:37565"/>
    </ligand>
</feature>
<dbReference type="CDD" id="cd14858">
    <property type="entry name" value="TrmE_N"/>
    <property type="match status" value="1"/>
</dbReference>
<dbReference type="InterPro" id="IPR004520">
    <property type="entry name" value="GTPase_MnmE"/>
</dbReference>
<evidence type="ECO:0000256" key="9">
    <source>
        <dbReference type="ARBA" id="ARBA00023134"/>
    </source>
</evidence>
<feature type="binding site" evidence="10">
    <location>
        <position position="22"/>
    </location>
    <ligand>
        <name>(6S)-5-formyl-5,6,7,8-tetrahydrofolate</name>
        <dbReference type="ChEBI" id="CHEBI:57457"/>
    </ligand>
</feature>
<dbReference type="GO" id="GO:0002098">
    <property type="term" value="P:tRNA wobble uridine modification"/>
    <property type="evidence" value="ECO:0007669"/>
    <property type="project" value="TreeGrafter"/>
</dbReference>
<comment type="subcellular location">
    <subcellularLocation>
        <location evidence="10">Cytoplasm</location>
    </subcellularLocation>
</comment>
<keyword evidence="2 10" id="KW-0963">Cytoplasm</keyword>
<comment type="function">
    <text evidence="10">Exhibits a very high intrinsic GTPase hydrolysis rate. Involved in the addition of a carboxymethylaminomethyl (cmnm) group at the wobble position (U34) of certain tRNAs, forming tRNA-cmnm(5)s(2)U34.</text>
</comment>
<dbReference type="GO" id="GO:0046872">
    <property type="term" value="F:metal ion binding"/>
    <property type="evidence" value="ECO:0007669"/>
    <property type="project" value="UniProtKB-KW"/>
</dbReference>
<keyword evidence="7 10" id="KW-0460">Magnesium</keyword>
<feature type="binding site" evidence="10">
    <location>
        <begin position="247"/>
        <end position="253"/>
    </location>
    <ligand>
        <name>GTP</name>
        <dbReference type="ChEBI" id="CHEBI:37565"/>
    </ligand>
</feature>
<keyword evidence="5 10" id="KW-0547">Nucleotide-binding</keyword>
<dbReference type="Pfam" id="PF12631">
    <property type="entry name" value="MnmE_helical"/>
    <property type="match status" value="1"/>
</dbReference>
<keyword evidence="8 10" id="KW-0630">Potassium</keyword>
<dbReference type="CDD" id="cd04164">
    <property type="entry name" value="trmE"/>
    <property type="match status" value="1"/>
</dbReference>
<dbReference type="Gene3D" id="1.20.120.430">
    <property type="entry name" value="tRNA modification GTPase MnmE domain 2"/>
    <property type="match status" value="1"/>
</dbReference>
<dbReference type="STRING" id="1261640.BHK98_08310"/>
<dbReference type="GO" id="GO:0042802">
    <property type="term" value="F:identical protein binding"/>
    <property type="evidence" value="ECO:0007669"/>
    <property type="project" value="UniProtKB-ARBA"/>
</dbReference>
<feature type="domain" description="TrmE-type G" evidence="12">
    <location>
        <begin position="218"/>
        <end position="377"/>
    </location>
</feature>
<dbReference type="Gene3D" id="3.40.50.300">
    <property type="entry name" value="P-loop containing nucleotide triphosphate hydrolases"/>
    <property type="match status" value="1"/>
</dbReference>
<evidence type="ECO:0000256" key="10">
    <source>
        <dbReference type="HAMAP-Rule" id="MF_00379"/>
    </source>
</evidence>
<dbReference type="AlphaFoldDB" id="A0A1Q9JIL0"/>
<dbReference type="GO" id="GO:0005829">
    <property type="term" value="C:cytosol"/>
    <property type="evidence" value="ECO:0007669"/>
    <property type="project" value="TreeGrafter"/>
</dbReference>
<keyword evidence="4 10" id="KW-0479">Metal-binding</keyword>
<organism evidence="13 14">
    <name type="scientific">Hornefia porci</name>
    <dbReference type="NCBI Taxonomy" id="2652292"/>
    <lineage>
        <taxon>Bacteria</taxon>
        <taxon>Bacillati</taxon>
        <taxon>Bacillota</taxon>
        <taxon>Clostridia</taxon>
        <taxon>Peptostreptococcales</taxon>
        <taxon>Anaerovoracaceae</taxon>
        <taxon>Hornefia</taxon>
    </lineage>
</organism>
<name>A0A1Q9JIL0_9FIRM</name>
<feature type="binding site" evidence="10">
    <location>
        <position position="232"/>
    </location>
    <ligand>
        <name>Mg(2+)</name>
        <dbReference type="ChEBI" id="CHEBI:18420"/>
    </ligand>
</feature>
<evidence type="ECO:0000256" key="5">
    <source>
        <dbReference type="ARBA" id="ARBA00022741"/>
    </source>
</evidence>
<keyword evidence="9 10" id="KW-0342">GTP-binding</keyword>
<feature type="binding site" evidence="10">
    <location>
        <begin position="228"/>
        <end position="233"/>
    </location>
    <ligand>
        <name>GTP</name>
        <dbReference type="ChEBI" id="CHEBI:37565"/>
    </ligand>
</feature>
<feature type="binding site" evidence="10">
    <location>
        <position position="83"/>
    </location>
    <ligand>
        <name>(6S)-5-formyl-5,6,7,8-tetrahydrofolate</name>
        <dbReference type="ChEBI" id="CHEBI:57457"/>
    </ligand>
</feature>
<evidence type="ECO:0000256" key="8">
    <source>
        <dbReference type="ARBA" id="ARBA00022958"/>
    </source>
</evidence>
<dbReference type="Proteomes" id="UP000187404">
    <property type="component" value="Unassembled WGS sequence"/>
</dbReference>
<dbReference type="InterPro" id="IPR027417">
    <property type="entry name" value="P-loop_NTPase"/>
</dbReference>
<dbReference type="InterPro" id="IPR006073">
    <property type="entry name" value="GTP-bd"/>
</dbReference>
<comment type="cofactor">
    <cofactor evidence="10">
        <name>K(+)</name>
        <dbReference type="ChEBI" id="CHEBI:29103"/>
    </cofactor>
    <text evidence="10">Binds 1 potassium ion per subunit.</text>
</comment>
<dbReference type="EMBL" id="MJIE01000001">
    <property type="protein sequence ID" value="OLR56062.1"/>
    <property type="molecule type" value="Genomic_DNA"/>
</dbReference>
<feature type="binding site" evidence="10">
    <location>
        <position position="253"/>
    </location>
    <ligand>
        <name>Mg(2+)</name>
        <dbReference type="ChEBI" id="CHEBI:18420"/>
    </ligand>
</feature>
<dbReference type="NCBIfam" id="TIGR00450">
    <property type="entry name" value="mnmE_trmE_thdF"/>
    <property type="match status" value="1"/>
</dbReference>
<dbReference type="NCBIfam" id="TIGR00231">
    <property type="entry name" value="small_GTP"/>
    <property type="match status" value="1"/>
</dbReference>
<dbReference type="RefSeq" id="WP_075713311.1">
    <property type="nucleotide sequence ID" value="NZ_MJIE01000001.1"/>
</dbReference>
<evidence type="ECO:0000256" key="11">
    <source>
        <dbReference type="RuleBase" id="RU003313"/>
    </source>
</evidence>
<evidence type="ECO:0000256" key="3">
    <source>
        <dbReference type="ARBA" id="ARBA00022694"/>
    </source>
</evidence>
<dbReference type="InterPro" id="IPR005225">
    <property type="entry name" value="Small_GTP-bd"/>
</dbReference>
<dbReference type="InterPro" id="IPR018948">
    <property type="entry name" value="GTP-bd_TrmE_N"/>
</dbReference>
<dbReference type="SUPFAM" id="SSF52540">
    <property type="entry name" value="P-loop containing nucleoside triphosphate hydrolases"/>
    <property type="match status" value="1"/>
</dbReference>
<feature type="binding site" evidence="10">
    <location>
        <position position="456"/>
    </location>
    <ligand>
        <name>(6S)-5-formyl-5,6,7,8-tetrahydrofolate</name>
        <dbReference type="ChEBI" id="CHEBI:57457"/>
    </ligand>
</feature>
<dbReference type="InterPro" id="IPR027368">
    <property type="entry name" value="MnmE_dom2"/>
</dbReference>
<comment type="caution">
    <text evidence="10">Lacks conserved residue(s) required for the propagation of feature annotation.</text>
</comment>
<dbReference type="InterPro" id="IPR027266">
    <property type="entry name" value="TrmE/GcvT-like"/>
</dbReference>
<dbReference type="GO" id="GO:0003924">
    <property type="term" value="F:GTPase activity"/>
    <property type="evidence" value="ECO:0007669"/>
    <property type="project" value="UniProtKB-UniRule"/>
</dbReference>
<dbReference type="NCBIfam" id="NF003661">
    <property type="entry name" value="PRK05291.1-3"/>
    <property type="match status" value="1"/>
</dbReference>
<comment type="subunit">
    <text evidence="10">Homodimer. Heterotetramer of two MnmE and two MnmG subunits.</text>
</comment>
<gene>
    <name evidence="10" type="primary">mnmE</name>
    <name evidence="10" type="synonym">trmE</name>
    <name evidence="13" type="ORF">BHK98_08310</name>
</gene>
<keyword evidence="6 10" id="KW-0378">Hydrolase</keyword>
<dbReference type="FunFam" id="3.30.1360.120:FF:000003">
    <property type="entry name" value="tRNA modification GTPase MnmE"/>
    <property type="match status" value="1"/>
</dbReference>
<accession>A0A1Q9JIL0</accession>
<sequence>MMKNTIAAISTPYGEGGVGIIRISGEDAEEILRKIFVPAVSGDPVNRRMTYGHIVDEEQNIVDEVLCVLMKKPKTYTAEDVVEINCHGGMVPLRKTLELVLRSGARAAERGEFTKRAFLNGRLDLTQAEAVMDLISAKTDRTYDVAVEQLEGILSRKIRMLRSMLLDVLVDLTVNIDYPDEDIEELTYRKLFTGLDPVRQQIQTLIDSADTGRILREGLRAAIIGKPNVGKSSLMNGLLRESRAIVTEIPGTTRDTIEESLSIRGIPVILTDTAGIRRTDDKIESIGIERSKASFNKADLVILVLDGSRELEQEDYDIMEHVDPSRTIVLINKADLPQVLSASEISSALGGAQTVSGSMKDIEGLKALEDCIVSRVETDMAGRRESVLVTNARHRDLLEEGKRSLCDAIDAVRRKEPLEIIEIDVNSAYERLGEIIGEAVADDILNEVFSRFCLGK</sequence>
<feature type="binding site" evidence="10">
    <location>
        <begin position="272"/>
        <end position="275"/>
    </location>
    <ligand>
        <name>GTP</name>
        <dbReference type="ChEBI" id="CHEBI:37565"/>
    </ligand>
</feature>
<comment type="caution">
    <text evidence="13">The sequence shown here is derived from an EMBL/GenBank/DDBJ whole genome shotgun (WGS) entry which is preliminary data.</text>
</comment>
<evidence type="ECO:0000256" key="1">
    <source>
        <dbReference type="ARBA" id="ARBA00011043"/>
    </source>
</evidence>
<dbReference type="EC" id="3.6.-.-" evidence="10"/>
<dbReference type="GO" id="GO:0005525">
    <property type="term" value="F:GTP binding"/>
    <property type="evidence" value="ECO:0007669"/>
    <property type="project" value="UniProtKB-UniRule"/>
</dbReference>
<dbReference type="Pfam" id="PF01926">
    <property type="entry name" value="MMR_HSR1"/>
    <property type="match status" value="1"/>
</dbReference>
<protein>
    <recommendedName>
        <fullName evidence="10">tRNA modification GTPase MnmE</fullName>
        <ecNumber evidence="10">3.6.-.-</ecNumber>
    </recommendedName>
</protein>
<dbReference type="PANTHER" id="PTHR42714">
    <property type="entry name" value="TRNA MODIFICATION GTPASE GTPBP3"/>
    <property type="match status" value="1"/>
</dbReference>
<dbReference type="PROSITE" id="PS51709">
    <property type="entry name" value="G_TRME"/>
    <property type="match status" value="1"/>
</dbReference>
<dbReference type="FunFam" id="3.40.50.300:FF:000494">
    <property type="entry name" value="tRNA modification GTPase MnmE"/>
    <property type="match status" value="1"/>
</dbReference>
<dbReference type="SUPFAM" id="SSF116878">
    <property type="entry name" value="TrmE connector domain"/>
    <property type="match status" value="1"/>
</dbReference>
<dbReference type="PANTHER" id="PTHR42714:SF2">
    <property type="entry name" value="TRNA MODIFICATION GTPASE GTPBP3, MITOCHONDRIAL"/>
    <property type="match status" value="1"/>
</dbReference>
<dbReference type="Gene3D" id="3.30.1360.120">
    <property type="entry name" value="Probable tRNA modification gtpase trme, domain 1"/>
    <property type="match status" value="1"/>
</dbReference>
<evidence type="ECO:0000256" key="4">
    <source>
        <dbReference type="ARBA" id="ARBA00022723"/>
    </source>
</evidence>
<feature type="binding site" evidence="10">
    <location>
        <position position="249"/>
    </location>
    <ligand>
        <name>K(+)</name>
        <dbReference type="ChEBI" id="CHEBI:29103"/>
    </ligand>
</feature>
<evidence type="ECO:0000256" key="7">
    <source>
        <dbReference type="ARBA" id="ARBA00022842"/>
    </source>
</evidence>
<feature type="binding site" evidence="10">
    <location>
        <position position="122"/>
    </location>
    <ligand>
        <name>(6S)-5-formyl-5,6,7,8-tetrahydrofolate</name>
        <dbReference type="ChEBI" id="CHEBI:57457"/>
    </ligand>
</feature>
<reference evidence="13 14" key="1">
    <citation type="journal article" date="2016" name="Appl. Environ. Microbiol.">
        <title>Function and Phylogeny of Bacterial Butyryl Coenzyme A:Acetate Transferases and Their Diversity in the Proximal Colon of Swine.</title>
        <authorList>
            <person name="Trachsel J."/>
            <person name="Bayles D.O."/>
            <person name="Looft T."/>
            <person name="Levine U.Y."/>
            <person name="Allen H.K."/>
        </authorList>
    </citation>
    <scope>NUCLEOTIDE SEQUENCE [LARGE SCALE GENOMIC DNA]</scope>
    <source>
        <strain evidence="13 14">68-3-10</strain>
    </source>
</reference>